<dbReference type="NCBIfam" id="TIGR00632">
    <property type="entry name" value="vsr"/>
    <property type="match status" value="1"/>
</dbReference>
<dbReference type="Proteomes" id="UP000681414">
    <property type="component" value="Unassembled WGS sequence"/>
</dbReference>
<evidence type="ECO:0000256" key="6">
    <source>
        <dbReference type="PIRNR" id="PIRNR018267"/>
    </source>
</evidence>
<keyword evidence="2 6" id="KW-0255">Endonuclease</keyword>
<name>A0A942TF16_9BACI</name>
<keyword evidence="4 6" id="KW-0378">Hydrolase</keyword>
<dbReference type="AlphaFoldDB" id="A0A942TF16"/>
<evidence type="ECO:0000313" key="7">
    <source>
        <dbReference type="EMBL" id="MBS4196450.1"/>
    </source>
</evidence>
<sequence>MPDKITREQRSKNMAAIRSVSKIESLFSKALWANGIRFRRNVRKLFGNPDIAIQKYKIVIFIDSCFWHACPIHFTRPKSNQEYWDKKILRNIERDREVTKYYQENGWHIKRIWEHSIRKEFENTVKETVFFIHKSKSTHD</sequence>
<dbReference type="EC" id="3.1.-.-" evidence="6"/>
<evidence type="ECO:0000256" key="2">
    <source>
        <dbReference type="ARBA" id="ARBA00022759"/>
    </source>
</evidence>
<dbReference type="CDD" id="cd00221">
    <property type="entry name" value="Vsr"/>
    <property type="match status" value="1"/>
</dbReference>
<reference evidence="7 8" key="1">
    <citation type="submission" date="2021-05" db="EMBL/GenBank/DDBJ databases">
        <title>Novel Bacillus species.</title>
        <authorList>
            <person name="Liu G."/>
        </authorList>
    </citation>
    <scope>NUCLEOTIDE SEQUENCE [LARGE SCALE GENOMIC DNA]</scope>
    <source>
        <strain evidence="8">FJAT-49780</strain>
    </source>
</reference>
<dbReference type="RefSeq" id="WP_213125582.1">
    <property type="nucleotide sequence ID" value="NZ_JAGYPG010000002.1"/>
</dbReference>
<evidence type="ECO:0000256" key="5">
    <source>
        <dbReference type="ARBA" id="ARBA00023204"/>
    </source>
</evidence>
<dbReference type="Gene3D" id="3.40.960.10">
    <property type="entry name" value="VSR Endonuclease"/>
    <property type="match status" value="1"/>
</dbReference>
<dbReference type="GO" id="GO:0006298">
    <property type="term" value="P:mismatch repair"/>
    <property type="evidence" value="ECO:0007669"/>
    <property type="project" value="UniProtKB-UniRule"/>
</dbReference>
<keyword evidence="1 6" id="KW-0540">Nuclease</keyword>
<keyword evidence="5 6" id="KW-0234">DNA repair</keyword>
<comment type="function">
    <text evidence="6">May nick specific sequences that contain T:G mispairs resulting from m5C-deamination.</text>
</comment>
<protein>
    <recommendedName>
        <fullName evidence="6">Very short patch repair endonuclease</fullName>
        <ecNumber evidence="6">3.1.-.-</ecNumber>
    </recommendedName>
</protein>
<keyword evidence="3 6" id="KW-0227">DNA damage</keyword>
<keyword evidence="8" id="KW-1185">Reference proteome</keyword>
<dbReference type="GO" id="GO:0016787">
    <property type="term" value="F:hydrolase activity"/>
    <property type="evidence" value="ECO:0007669"/>
    <property type="project" value="UniProtKB-KW"/>
</dbReference>
<gene>
    <name evidence="7" type="ORF">KHA97_15400</name>
</gene>
<proteinExistence type="inferred from homology"/>
<evidence type="ECO:0000256" key="1">
    <source>
        <dbReference type="ARBA" id="ARBA00022722"/>
    </source>
</evidence>
<accession>A0A942TF16</accession>
<dbReference type="PIRSF" id="PIRSF018267">
    <property type="entry name" value="VSR_endonuc"/>
    <property type="match status" value="1"/>
</dbReference>
<dbReference type="EMBL" id="JAGYPG010000002">
    <property type="protein sequence ID" value="MBS4196450.1"/>
    <property type="molecule type" value="Genomic_DNA"/>
</dbReference>
<evidence type="ECO:0000313" key="8">
    <source>
        <dbReference type="Proteomes" id="UP000681414"/>
    </source>
</evidence>
<dbReference type="Pfam" id="PF03852">
    <property type="entry name" value="Vsr"/>
    <property type="match status" value="1"/>
</dbReference>
<comment type="similarity">
    <text evidence="6">Belongs to the vsr family.</text>
</comment>
<evidence type="ECO:0000256" key="3">
    <source>
        <dbReference type="ARBA" id="ARBA00022763"/>
    </source>
</evidence>
<evidence type="ECO:0000256" key="4">
    <source>
        <dbReference type="ARBA" id="ARBA00022801"/>
    </source>
</evidence>
<dbReference type="SUPFAM" id="SSF52980">
    <property type="entry name" value="Restriction endonuclease-like"/>
    <property type="match status" value="1"/>
</dbReference>
<organism evidence="7 8">
    <name type="scientific">Lederbergia citri</name>
    <dbReference type="NCBI Taxonomy" id="2833580"/>
    <lineage>
        <taxon>Bacteria</taxon>
        <taxon>Bacillati</taxon>
        <taxon>Bacillota</taxon>
        <taxon>Bacilli</taxon>
        <taxon>Bacillales</taxon>
        <taxon>Bacillaceae</taxon>
        <taxon>Lederbergia</taxon>
    </lineage>
</organism>
<comment type="caution">
    <text evidence="7">The sequence shown here is derived from an EMBL/GenBank/DDBJ whole genome shotgun (WGS) entry which is preliminary data.</text>
</comment>
<dbReference type="InterPro" id="IPR004603">
    <property type="entry name" value="DNA_mismatch_endonuc_vsr"/>
</dbReference>
<dbReference type="GO" id="GO:0004519">
    <property type="term" value="F:endonuclease activity"/>
    <property type="evidence" value="ECO:0007669"/>
    <property type="project" value="UniProtKB-KW"/>
</dbReference>
<dbReference type="InterPro" id="IPR011335">
    <property type="entry name" value="Restrct_endonuc-II-like"/>
</dbReference>